<reference evidence="2 3" key="1">
    <citation type="submission" date="2024-09" db="EMBL/GenBank/DDBJ databases">
        <authorList>
            <person name="Sun Q."/>
            <person name="Mori K."/>
        </authorList>
    </citation>
    <scope>NUCLEOTIDE SEQUENCE [LARGE SCALE GENOMIC DNA]</scope>
    <source>
        <strain evidence="2 3">CCM 7792</strain>
    </source>
</reference>
<gene>
    <name evidence="2" type="ORF">ACFFJK_16420</name>
</gene>
<protein>
    <submittedName>
        <fullName evidence="2">Uncharacterized protein</fullName>
    </submittedName>
</protein>
<dbReference type="Proteomes" id="UP001589773">
    <property type="component" value="Unassembled WGS sequence"/>
</dbReference>
<feature type="chain" id="PRO_5047420013" evidence="1">
    <location>
        <begin position="21"/>
        <end position="161"/>
    </location>
</feature>
<dbReference type="EMBL" id="JBHLWP010000013">
    <property type="protein sequence ID" value="MFC0253486.1"/>
    <property type="molecule type" value="Genomic_DNA"/>
</dbReference>
<dbReference type="RefSeq" id="WP_379680552.1">
    <property type="nucleotide sequence ID" value="NZ_JBHLWP010000013.1"/>
</dbReference>
<name>A0ABV6FIX3_9BURK</name>
<evidence type="ECO:0000256" key="1">
    <source>
        <dbReference type="SAM" id="SignalP"/>
    </source>
</evidence>
<accession>A0ABV6FIX3</accession>
<feature type="signal peptide" evidence="1">
    <location>
        <begin position="1"/>
        <end position="20"/>
    </location>
</feature>
<evidence type="ECO:0000313" key="2">
    <source>
        <dbReference type="EMBL" id="MFC0253486.1"/>
    </source>
</evidence>
<organism evidence="2 3">
    <name type="scientific">Massilia consociata</name>
    <dbReference type="NCBI Taxonomy" id="760117"/>
    <lineage>
        <taxon>Bacteria</taxon>
        <taxon>Pseudomonadati</taxon>
        <taxon>Pseudomonadota</taxon>
        <taxon>Betaproteobacteria</taxon>
        <taxon>Burkholderiales</taxon>
        <taxon>Oxalobacteraceae</taxon>
        <taxon>Telluria group</taxon>
        <taxon>Massilia</taxon>
    </lineage>
</organism>
<proteinExistence type="predicted"/>
<evidence type="ECO:0000313" key="3">
    <source>
        <dbReference type="Proteomes" id="UP001589773"/>
    </source>
</evidence>
<comment type="caution">
    <text evidence="2">The sequence shown here is derived from an EMBL/GenBank/DDBJ whole genome shotgun (WGS) entry which is preliminary data.</text>
</comment>
<keyword evidence="1" id="KW-0732">Signal</keyword>
<sequence>MKTTYQLILFILLATVTVQADAEAFKKVYLDQKNNVHLITREGKRQQVTTKGNAALLKLAPDNETVAWLVLNAWKADGDDIPGSEELAIYRKGKQISIKCTPFIRDYWFWAGGKQIAIDCGGRRFAGREILYDATTLKELASFDQANVPLDKRPDWSSDHD</sequence>
<keyword evidence="3" id="KW-1185">Reference proteome</keyword>